<keyword evidence="3" id="KW-1185">Reference proteome</keyword>
<organism evidence="2 3">
    <name type="scientific">Chryseolinea lacunae</name>
    <dbReference type="NCBI Taxonomy" id="2801331"/>
    <lineage>
        <taxon>Bacteria</taxon>
        <taxon>Pseudomonadati</taxon>
        <taxon>Bacteroidota</taxon>
        <taxon>Cytophagia</taxon>
        <taxon>Cytophagales</taxon>
        <taxon>Fulvivirgaceae</taxon>
        <taxon>Chryseolinea</taxon>
    </lineage>
</organism>
<dbReference type="Proteomes" id="UP000613030">
    <property type="component" value="Unassembled WGS sequence"/>
</dbReference>
<name>A0ABS1KU24_9BACT</name>
<feature type="chain" id="PRO_5046463454" evidence="1">
    <location>
        <begin position="20"/>
        <end position="138"/>
    </location>
</feature>
<gene>
    <name evidence="2" type="ORF">JI741_17010</name>
</gene>
<evidence type="ECO:0000256" key="1">
    <source>
        <dbReference type="SAM" id="SignalP"/>
    </source>
</evidence>
<dbReference type="Gene3D" id="2.60.40.10">
    <property type="entry name" value="Immunoglobulins"/>
    <property type="match status" value="1"/>
</dbReference>
<evidence type="ECO:0000313" key="2">
    <source>
        <dbReference type="EMBL" id="MBL0742931.1"/>
    </source>
</evidence>
<dbReference type="InterPro" id="IPR011467">
    <property type="entry name" value="DUF1573"/>
</dbReference>
<accession>A0ABS1KU24</accession>
<dbReference type="EMBL" id="JAERRB010000005">
    <property type="protein sequence ID" value="MBL0742931.1"/>
    <property type="molecule type" value="Genomic_DNA"/>
</dbReference>
<sequence>MKKNLFLIVLLALAAQGFAQTSTPKAAGAVITFEKKTHDFGDIVQGDKVEEVFKFANTGTEPLIITNVQVTCGCTTPKGWPRDPIAPGGKGEVTIAFNSAGKMGKQNKVVTIVSNAVNADGAQVSFTTNVLEKKVTPQ</sequence>
<feature type="signal peptide" evidence="1">
    <location>
        <begin position="1"/>
        <end position="19"/>
    </location>
</feature>
<protein>
    <submittedName>
        <fullName evidence="2">DUF1573 domain-containing protein</fullName>
    </submittedName>
</protein>
<keyword evidence="1" id="KW-0732">Signal</keyword>
<dbReference type="InterPro" id="IPR013783">
    <property type="entry name" value="Ig-like_fold"/>
</dbReference>
<dbReference type="PANTHER" id="PTHR37833">
    <property type="entry name" value="LIPOPROTEIN-RELATED"/>
    <property type="match status" value="1"/>
</dbReference>
<dbReference type="RefSeq" id="WP_202011679.1">
    <property type="nucleotide sequence ID" value="NZ_JAERRB010000005.1"/>
</dbReference>
<reference evidence="2 3" key="1">
    <citation type="submission" date="2021-01" db="EMBL/GenBank/DDBJ databases">
        <title>Chryseolinea sp. Jin1 Genome sequencing and assembly.</title>
        <authorList>
            <person name="Kim I."/>
        </authorList>
    </citation>
    <scope>NUCLEOTIDE SEQUENCE [LARGE SCALE GENOMIC DNA]</scope>
    <source>
        <strain evidence="2 3">Jin1</strain>
    </source>
</reference>
<evidence type="ECO:0000313" key="3">
    <source>
        <dbReference type="Proteomes" id="UP000613030"/>
    </source>
</evidence>
<comment type="caution">
    <text evidence="2">The sequence shown here is derived from an EMBL/GenBank/DDBJ whole genome shotgun (WGS) entry which is preliminary data.</text>
</comment>
<proteinExistence type="predicted"/>
<dbReference type="PANTHER" id="PTHR37833:SF1">
    <property type="entry name" value="SIGNAL PEPTIDE PROTEIN"/>
    <property type="match status" value="1"/>
</dbReference>
<dbReference type="Pfam" id="PF07610">
    <property type="entry name" value="DUF1573"/>
    <property type="match status" value="1"/>
</dbReference>